<gene>
    <name evidence="3" type="ordered locus">Plav_0706</name>
</gene>
<dbReference type="Gene3D" id="3.40.1440.10">
    <property type="entry name" value="GIY-YIG endonuclease"/>
    <property type="match status" value="1"/>
</dbReference>
<dbReference type="EMBL" id="CP000774">
    <property type="protein sequence ID" value="ABS62329.1"/>
    <property type="molecule type" value="Genomic_DNA"/>
</dbReference>
<evidence type="ECO:0000313" key="4">
    <source>
        <dbReference type="Proteomes" id="UP000006377"/>
    </source>
</evidence>
<dbReference type="HOGENOM" id="CLU_135650_3_1_5"/>
<evidence type="ECO:0000259" key="2">
    <source>
        <dbReference type="PROSITE" id="PS50164"/>
    </source>
</evidence>
<keyword evidence="4" id="KW-1185">Reference proteome</keyword>
<dbReference type="SUPFAM" id="SSF82771">
    <property type="entry name" value="GIY-YIG endonuclease"/>
    <property type="match status" value="1"/>
</dbReference>
<name>A7HQZ6_PARL1</name>
<dbReference type="STRING" id="402881.Plav_0706"/>
<organism evidence="3 4">
    <name type="scientific">Parvibaculum lavamentivorans (strain DS-1 / DSM 13023 / NCIMB 13966)</name>
    <dbReference type="NCBI Taxonomy" id="402881"/>
    <lineage>
        <taxon>Bacteria</taxon>
        <taxon>Pseudomonadati</taxon>
        <taxon>Pseudomonadota</taxon>
        <taxon>Alphaproteobacteria</taxon>
        <taxon>Hyphomicrobiales</taxon>
        <taxon>Parvibaculaceae</taxon>
        <taxon>Parvibaculum</taxon>
    </lineage>
</organism>
<dbReference type="PROSITE" id="PS50164">
    <property type="entry name" value="GIY_YIG"/>
    <property type="match status" value="1"/>
</dbReference>
<dbReference type="PANTHER" id="PTHR34477:SF5">
    <property type="entry name" value="BSL5627 PROTEIN"/>
    <property type="match status" value="1"/>
</dbReference>
<dbReference type="KEGG" id="pla:Plav_0706"/>
<evidence type="ECO:0000256" key="1">
    <source>
        <dbReference type="ARBA" id="ARBA00007435"/>
    </source>
</evidence>
<accession>A7HQZ6</accession>
<dbReference type="PANTHER" id="PTHR34477">
    <property type="entry name" value="UPF0213 PROTEIN YHBQ"/>
    <property type="match status" value="1"/>
</dbReference>
<dbReference type="InterPro" id="IPR000305">
    <property type="entry name" value="GIY-YIG_endonuc"/>
</dbReference>
<dbReference type="SMART" id="SM00465">
    <property type="entry name" value="GIYc"/>
    <property type="match status" value="1"/>
</dbReference>
<dbReference type="eggNOG" id="COG2827">
    <property type="taxonomic scope" value="Bacteria"/>
</dbReference>
<dbReference type="InterPro" id="IPR050190">
    <property type="entry name" value="UPF0213_domain"/>
</dbReference>
<sequence length="101" mass="12042">MRNGKQMSYFVYILTNQRNGTLYVGVTNDIARRAWEHREGTGSQFTRKYGVHRLVYAETHDDAEQAIRREKALKEWKRDWKIELIEGANPEWNDLTETLNR</sequence>
<feature type="domain" description="GIY-YIG" evidence="2">
    <location>
        <begin position="7"/>
        <end position="83"/>
    </location>
</feature>
<evidence type="ECO:0000313" key="3">
    <source>
        <dbReference type="EMBL" id="ABS62329.1"/>
    </source>
</evidence>
<dbReference type="Pfam" id="PF01541">
    <property type="entry name" value="GIY-YIG"/>
    <property type="match status" value="1"/>
</dbReference>
<dbReference type="AlphaFoldDB" id="A7HQZ6"/>
<reference evidence="3 4" key="1">
    <citation type="journal article" date="2011" name="Stand. Genomic Sci.">
        <title>Complete genome sequence of Parvibaculum lavamentivorans type strain (DS-1(T)).</title>
        <authorList>
            <person name="Schleheck D."/>
            <person name="Weiss M."/>
            <person name="Pitluck S."/>
            <person name="Bruce D."/>
            <person name="Land M.L."/>
            <person name="Han S."/>
            <person name="Saunders E."/>
            <person name="Tapia R."/>
            <person name="Detter C."/>
            <person name="Brettin T."/>
            <person name="Han J."/>
            <person name="Woyke T."/>
            <person name="Goodwin L."/>
            <person name="Pennacchio L."/>
            <person name="Nolan M."/>
            <person name="Cook A.M."/>
            <person name="Kjelleberg S."/>
            <person name="Thomas T."/>
        </authorList>
    </citation>
    <scope>NUCLEOTIDE SEQUENCE [LARGE SCALE GENOMIC DNA]</scope>
    <source>
        <strain evidence="4">DS-1 / DSM 13023 / NCIMB 13966</strain>
    </source>
</reference>
<dbReference type="InterPro" id="IPR035901">
    <property type="entry name" value="GIY-YIG_endonuc_sf"/>
</dbReference>
<dbReference type="Proteomes" id="UP000006377">
    <property type="component" value="Chromosome"/>
</dbReference>
<comment type="similarity">
    <text evidence="1">Belongs to the UPF0213 family.</text>
</comment>
<protein>
    <submittedName>
        <fullName evidence="3">Excinuclease ABC C subunit domain protein</fullName>
    </submittedName>
</protein>
<proteinExistence type="inferred from homology"/>
<dbReference type="CDD" id="cd10448">
    <property type="entry name" value="GIY-YIG_unchar_3"/>
    <property type="match status" value="1"/>
</dbReference>